<dbReference type="Pfam" id="PF13185">
    <property type="entry name" value="GAF_2"/>
    <property type="match status" value="2"/>
</dbReference>
<dbReference type="Gene3D" id="3.30.565.10">
    <property type="entry name" value="Histidine kinase-like ATPase, C-terminal domain"/>
    <property type="match status" value="1"/>
</dbReference>
<proteinExistence type="predicted"/>
<keyword evidence="4" id="KW-0808">Transferase</keyword>
<evidence type="ECO:0000256" key="8">
    <source>
        <dbReference type="ARBA" id="ARBA00023012"/>
    </source>
</evidence>
<dbReference type="Pfam" id="PF02518">
    <property type="entry name" value="HATPase_c"/>
    <property type="match status" value="1"/>
</dbReference>
<feature type="domain" description="Histidine kinase" evidence="11">
    <location>
        <begin position="651"/>
        <end position="861"/>
    </location>
</feature>
<dbReference type="Pfam" id="PF00512">
    <property type="entry name" value="HisKA"/>
    <property type="match status" value="1"/>
</dbReference>
<keyword evidence="10" id="KW-0812">Transmembrane</keyword>
<evidence type="ECO:0000256" key="3">
    <source>
        <dbReference type="ARBA" id="ARBA00022553"/>
    </source>
</evidence>
<dbReference type="InterPro" id="IPR004358">
    <property type="entry name" value="Sig_transdc_His_kin-like_C"/>
</dbReference>
<dbReference type="SMART" id="SM00387">
    <property type="entry name" value="HATPase_c"/>
    <property type="match status" value="1"/>
</dbReference>
<organism evidence="12 13">
    <name type="scientific">Aerophobetes bacterium</name>
    <dbReference type="NCBI Taxonomy" id="2030807"/>
    <lineage>
        <taxon>Bacteria</taxon>
        <taxon>Candidatus Aerophobota</taxon>
    </lineage>
</organism>
<dbReference type="GO" id="GO:0005524">
    <property type="term" value="F:ATP binding"/>
    <property type="evidence" value="ECO:0007669"/>
    <property type="project" value="UniProtKB-KW"/>
</dbReference>
<dbReference type="InterPro" id="IPR005467">
    <property type="entry name" value="His_kinase_dom"/>
</dbReference>
<comment type="catalytic activity">
    <reaction evidence="1">
        <text>ATP + protein L-histidine = ADP + protein N-phospho-L-histidine.</text>
        <dbReference type="EC" id="2.7.13.3"/>
    </reaction>
</comment>
<dbReference type="SUPFAM" id="SSF55874">
    <property type="entry name" value="ATPase domain of HSP90 chaperone/DNA topoisomerase II/histidine kinase"/>
    <property type="match status" value="1"/>
</dbReference>
<keyword evidence="10" id="KW-0472">Membrane</keyword>
<dbReference type="Gene3D" id="3.30.450.40">
    <property type="match status" value="2"/>
</dbReference>
<feature type="transmembrane region" description="Helical" evidence="10">
    <location>
        <begin position="140"/>
        <end position="159"/>
    </location>
</feature>
<dbReference type="Gene3D" id="1.10.287.130">
    <property type="match status" value="1"/>
</dbReference>
<dbReference type="Proteomes" id="UP000319130">
    <property type="component" value="Unassembled WGS sequence"/>
</dbReference>
<dbReference type="SMART" id="SM00065">
    <property type="entry name" value="GAF"/>
    <property type="match status" value="2"/>
</dbReference>
<dbReference type="SMART" id="SM00388">
    <property type="entry name" value="HisKA"/>
    <property type="match status" value="1"/>
</dbReference>
<dbReference type="AlphaFoldDB" id="A0A523W5I5"/>
<evidence type="ECO:0000256" key="7">
    <source>
        <dbReference type="ARBA" id="ARBA00022840"/>
    </source>
</evidence>
<keyword evidence="6" id="KW-0418">Kinase</keyword>
<accession>A0A523W5I5</accession>
<dbReference type="InterPro" id="IPR029016">
    <property type="entry name" value="GAF-like_dom_sf"/>
</dbReference>
<protein>
    <recommendedName>
        <fullName evidence="2">histidine kinase</fullName>
        <ecNumber evidence="2">2.7.13.3</ecNumber>
    </recommendedName>
</protein>
<dbReference type="CDD" id="cd00082">
    <property type="entry name" value="HisKA"/>
    <property type="match status" value="1"/>
</dbReference>
<dbReference type="SUPFAM" id="SSF55781">
    <property type="entry name" value="GAF domain-like"/>
    <property type="match status" value="2"/>
</dbReference>
<feature type="transmembrane region" description="Helical" evidence="10">
    <location>
        <begin position="202"/>
        <end position="220"/>
    </location>
</feature>
<dbReference type="EC" id="2.7.13.3" evidence="2"/>
<dbReference type="PRINTS" id="PR00344">
    <property type="entry name" value="BCTRLSENSOR"/>
</dbReference>
<evidence type="ECO:0000256" key="4">
    <source>
        <dbReference type="ARBA" id="ARBA00022679"/>
    </source>
</evidence>
<reference evidence="12 13" key="1">
    <citation type="submission" date="2019-03" db="EMBL/GenBank/DDBJ databases">
        <title>Metabolic potential of uncultured bacteria and archaea associated with petroleum seepage in deep-sea sediments.</title>
        <authorList>
            <person name="Dong X."/>
            <person name="Hubert C."/>
        </authorList>
    </citation>
    <scope>NUCLEOTIDE SEQUENCE [LARGE SCALE GENOMIC DNA]</scope>
    <source>
        <strain evidence="12">E29_bin52</strain>
    </source>
</reference>
<feature type="transmembrane region" description="Helical" evidence="10">
    <location>
        <begin position="106"/>
        <end position="128"/>
    </location>
</feature>
<evidence type="ECO:0000256" key="9">
    <source>
        <dbReference type="SAM" id="Coils"/>
    </source>
</evidence>
<dbReference type="Pfam" id="PF16927">
    <property type="entry name" value="HisKA_7TM"/>
    <property type="match status" value="1"/>
</dbReference>
<keyword evidence="8" id="KW-0902">Two-component regulatory system</keyword>
<feature type="transmembrane region" description="Helical" evidence="10">
    <location>
        <begin position="232"/>
        <end position="249"/>
    </location>
</feature>
<name>A0A523W5I5_UNCAE</name>
<evidence type="ECO:0000259" key="11">
    <source>
        <dbReference type="PROSITE" id="PS50109"/>
    </source>
</evidence>
<keyword evidence="5" id="KW-0547">Nucleotide-binding</keyword>
<keyword evidence="3" id="KW-0597">Phosphoprotein</keyword>
<evidence type="ECO:0000256" key="1">
    <source>
        <dbReference type="ARBA" id="ARBA00000085"/>
    </source>
</evidence>
<dbReference type="InterPro" id="IPR036890">
    <property type="entry name" value="HATPase_C_sf"/>
</dbReference>
<sequence length="879" mass="98671">INRIFFLLAISTSILVFSDGLESQSLVPYITHLFLRIEFAAAALAAYFFLLFCLSFHEVHLVSSSSRRILVFLPAAAFTLLAFSDLIITGTRFYDHGIPFRMGPLFGIYAAYLIIFTGAGCLDLVLKYKESRGIKKMQTLYLLLGFLLTAALAVPLNLFSRSQFLPRASEAGNYGFLFFISFTTYAIFKYRFMDIRVIIRQTTVYLGGLLLVLILGFFLWHPLSSYFSLPPVVNLFLILLSGVIVFQLAHSRIQRIANRGLFSSIHWTQKNVKSLSQRLTTLMDREKLVSVVLRTIMESFRLDKAGILLRKETSKGYRSEKLIGFKAKDLSLARSNFLVRHLTKTRSPEIQEELTLKIKDAFSEEKRAQLAKMKEEMRKIETEVCLPLLSKGRLVGLLLLGKKISGRPYSKQDLELLQTLANQSALALDNARLYQEVKKSLLERTKLHEILISVSSLFDVAKILKLVVKGAIDFTDSQRSVVLVLDKKKKEIHHAAMEASSPEFSYEVKDIKPNDLAWRTIQQKKPLLAKVPQVSLPLTQSHAKAREARAVLSLPLRGQEDVLGVLIASSSSPGSFGKEEVQILSILADEAAIAIEKARLIEDLEKAREELQDSAKKLSQKVKEKTEELKQSQAHLFQSEKLAGIGQLAAGIAHEIRNPLGIMATSLYYLNDVLSEKSKNVKKHFQIIDSEINRCEGIISNLLEFSRKSEKELEVIDVNALLNITLSLVEKDLFVKDIKLTKKLEDSPTIRVNMDEMKQVFLNLILNATQAMPNGGRLEVATSLTENQRARIKIADSGIGIRQRHLSKIFDPFFTTKAPGEGTGLGLTLVHAIIERFGGTVQVESQDGKGTTFIIEFPILKEESSKEKIHASTNQDSHS</sequence>
<dbReference type="InterPro" id="IPR031621">
    <property type="entry name" value="HisKA_7TM"/>
</dbReference>
<feature type="transmembrane region" description="Helical" evidence="10">
    <location>
        <begin position="33"/>
        <end position="57"/>
    </location>
</feature>
<dbReference type="SUPFAM" id="SSF47384">
    <property type="entry name" value="Homodimeric domain of signal transducing histidine kinase"/>
    <property type="match status" value="1"/>
</dbReference>
<comment type="caution">
    <text evidence="12">The sequence shown here is derived from an EMBL/GenBank/DDBJ whole genome shotgun (WGS) entry which is preliminary data.</text>
</comment>
<dbReference type="InterPro" id="IPR003594">
    <property type="entry name" value="HATPase_dom"/>
</dbReference>
<evidence type="ECO:0000313" key="13">
    <source>
        <dbReference type="Proteomes" id="UP000319130"/>
    </source>
</evidence>
<dbReference type="PROSITE" id="PS50109">
    <property type="entry name" value="HIS_KIN"/>
    <property type="match status" value="1"/>
</dbReference>
<feature type="transmembrane region" description="Helical" evidence="10">
    <location>
        <begin position="171"/>
        <end position="190"/>
    </location>
</feature>
<evidence type="ECO:0000256" key="2">
    <source>
        <dbReference type="ARBA" id="ARBA00012438"/>
    </source>
</evidence>
<feature type="non-terminal residue" evidence="12">
    <location>
        <position position="1"/>
    </location>
</feature>
<gene>
    <name evidence="12" type="ORF">E3J48_04495</name>
</gene>
<dbReference type="PANTHER" id="PTHR43065">
    <property type="entry name" value="SENSOR HISTIDINE KINASE"/>
    <property type="match status" value="1"/>
</dbReference>
<keyword evidence="7" id="KW-0067">ATP-binding</keyword>
<evidence type="ECO:0000256" key="5">
    <source>
        <dbReference type="ARBA" id="ARBA00022741"/>
    </source>
</evidence>
<dbReference type="InterPro" id="IPR003661">
    <property type="entry name" value="HisK_dim/P_dom"/>
</dbReference>
<evidence type="ECO:0000256" key="10">
    <source>
        <dbReference type="SAM" id="Phobius"/>
    </source>
</evidence>
<feature type="transmembrane region" description="Helical" evidence="10">
    <location>
        <begin position="69"/>
        <end position="94"/>
    </location>
</feature>
<evidence type="ECO:0000256" key="6">
    <source>
        <dbReference type="ARBA" id="ARBA00022777"/>
    </source>
</evidence>
<dbReference type="PANTHER" id="PTHR43065:SF10">
    <property type="entry name" value="PEROXIDE STRESS-ACTIVATED HISTIDINE KINASE MAK3"/>
    <property type="match status" value="1"/>
</dbReference>
<keyword evidence="10" id="KW-1133">Transmembrane helix</keyword>
<keyword evidence="9" id="KW-0175">Coiled coil</keyword>
<dbReference type="GO" id="GO:0000155">
    <property type="term" value="F:phosphorelay sensor kinase activity"/>
    <property type="evidence" value="ECO:0007669"/>
    <property type="project" value="InterPro"/>
</dbReference>
<evidence type="ECO:0000313" key="12">
    <source>
        <dbReference type="EMBL" id="TET62241.1"/>
    </source>
</evidence>
<dbReference type="EMBL" id="SOIZ01000197">
    <property type="protein sequence ID" value="TET62241.1"/>
    <property type="molecule type" value="Genomic_DNA"/>
</dbReference>
<feature type="coiled-coil region" evidence="9">
    <location>
        <begin position="590"/>
        <end position="635"/>
    </location>
</feature>
<dbReference type="InterPro" id="IPR036097">
    <property type="entry name" value="HisK_dim/P_sf"/>
</dbReference>
<dbReference type="InterPro" id="IPR003018">
    <property type="entry name" value="GAF"/>
</dbReference>